<protein>
    <recommendedName>
        <fullName evidence="5">Serine protease</fullName>
    </recommendedName>
</protein>
<name>A0A263BXB7_9BACI</name>
<organism evidence="3 4">
    <name type="scientific">Lottiidibacillus patelloidae</name>
    <dbReference type="NCBI Taxonomy" id="2670334"/>
    <lineage>
        <taxon>Bacteria</taxon>
        <taxon>Bacillati</taxon>
        <taxon>Bacillota</taxon>
        <taxon>Bacilli</taxon>
        <taxon>Bacillales</taxon>
        <taxon>Bacillaceae</taxon>
        <taxon>Lottiidibacillus</taxon>
    </lineage>
</organism>
<keyword evidence="1" id="KW-0645">Protease</keyword>
<keyword evidence="4" id="KW-1185">Reference proteome</keyword>
<dbReference type="PANTHER" id="PTHR22939:SF129">
    <property type="entry name" value="SERINE PROTEASE HTRA2, MITOCHONDRIAL"/>
    <property type="match status" value="1"/>
</dbReference>
<proteinExistence type="predicted"/>
<gene>
    <name evidence="3" type="ORF">CIB95_01155</name>
</gene>
<keyword evidence="2" id="KW-0472">Membrane</keyword>
<reference evidence="3 4" key="2">
    <citation type="submission" date="2017-09" db="EMBL/GenBank/DDBJ databases">
        <title>Bacillus patelloidae sp. nov., isolated from the intestinal tract of a marine limpet.</title>
        <authorList>
            <person name="Liu R."/>
            <person name="Dong C."/>
            <person name="Shao Z."/>
        </authorList>
    </citation>
    <scope>NUCLEOTIDE SEQUENCE [LARGE SCALE GENOMIC DNA]</scope>
    <source>
        <strain evidence="3 4">SA5d-4</strain>
    </source>
</reference>
<keyword evidence="2" id="KW-0812">Transmembrane</keyword>
<dbReference type="GO" id="GO:0006508">
    <property type="term" value="P:proteolysis"/>
    <property type="evidence" value="ECO:0007669"/>
    <property type="project" value="InterPro"/>
</dbReference>
<dbReference type="Proteomes" id="UP000217083">
    <property type="component" value="Unassembled WGS sequence"/>
</dbReference>
<feature type="transmembrane region" description="Helical" evidence="2">
    <location>
        <begin position="12"/>
        <end position="30"/>
    </location>
</feature>
<dbReference type="InterPro" id="IPR043504">
    <property type="entry name" value="Peptidase_S1_PA_chymotrypsin"/>
</dbReference>
<evidence type="ECO:0000256" key="1">
    <source>
        <dbReference type="ARBA" id="ARBA00022825"/>
    </source>
</evidence>
<keyword evidence="1" id="KW-0720">Serine protease</keyword>
<comment type="caution">
    <text evidence="3">The sequence shown here is derived from an EMBL/GenBank/DDBJ whole genome shotgun (WGS) entry which is preliminary data.</text>
</comment>
<dbReference type="Gene3D" id="2.40.10.10">
    <property type="entry name" value="Trypsin-like serine proteases"/>
    <property type="match status" value="2"/>
</dbReference>
<dbReference type="Pfam" id="PF13365">
    <property type="entry name" value="Trypsin_2"/>
    <property type="match status" value="1"/>
</dbReference>
<dbReference type="EMBL" id="NPIA01000001">
    <property type="protein sequence ID" value="OZM58212.1"/>
    <property type="molecule type" value="Genomic_DNA"/>
</dbReference>
<dbReference type="RefSeq" id="WP_094920728.1">
    <property type="nucleotide sequence ID" value="NZ_NPIA01000001.1"/>
</dbReference>
<dbReference type="PANTHER" id="PTHR22939">
    <property type="entry name" value="SERINE PROTEASE FAMILY S1C HTRA-RELATED"/>
    <property type="match status" value="1"/>
</dbReference>
<reference evidence="4" key="1">
    <citation type="submission" date="2017-08" db="EMBL/GenBank/DDBJ databases">
        <authorList>
            <person name="Huang Z."/>
        </authorList>
    </citation>
    <scope>NUCLEOTIDE SEQUENCE [LARGE SCALE GENOMIC DNA]</scope>
    <source>
        <strain evidence="4">SA5d-4</strain>
    </source>
</reference>
<accession>A0A263BXB7</accession>
<dbReference type="SUPFAM" id="SSF50494">
    <property type="entry name" value="Trypsin-like serine proteases"/>
    <property type="match status" value="1"/>
</dbReference>
<dbReference type="InterPro" id="IPR001940">
    <property type="entry name" value="Peptidase_S1C"/>
</dbReference>
<evidence type="ECO:0008006" key="5">
    <source>
        <dbReference type="Google" id="ProtNLM"/>
    </source>
</evidence>
<keyword evidence="2" id="KW-1133">Transmembrane helix</keyword>
<dbReference type="PRINTS" id="PR00834">
    <property type="entry name" value="PROTEASES2C"/>
</dbReference>
<dbReference type="GO" id="GO:0004252">
    <property type="term" value="F:serine-type endopeptidase activity"/>
    <property type="evidence" value="ECO:0007669"/>
    <property type="project" value="InterPro"/>
</dbReference>
<evidence type="ECO:0000313" key="3">
    <source>
        <dbReference type="EMBL" id="OZM58212.1"/>
    </source>
</evidence>
<keyword evidence="1" id="KW-0378">Hydrolase</keyword>
<dbReference type="AlphaFoldDB" id="A0A263BXB7"/>
<evidence type="ECO:0000313" key="4">
    <source>
        <dbReference type="Proteomes" id="UP000217083"/>
    </source>
</evidence>
<dbReference type="InterPro" id="IPR009003">
    <property type="entry name" value="Peptidase_S1_PA"/>
</dbReference>
<sequence>MNNLNFRLRIHVFFVLIITICIFIAGIVWLQSKQQHYQHMSGSKLTTTLTTNEEIQTVTSILSEENLKKLIRDSQPKVVTIEVMKEDGLYFGSGFLYNGEGDIVTNAHVVEGATEITIKLADETEYSGILIGVGKGIDIAVIRVPELIGQEPLKISRRYVGEIGNHVVALGSPLGLENTVTLGIISGLDRSFTLQEYEYVDTYQISAPISPGSSGGPLLDRATGEVIGINSAKVNSETIGFSIPIVTVLPILENWSKHPYGIINNSPEEDPPSYD</sequence>
<evidence type="ECO:0000256" key="2">
    <source>
        <dbReference type="SAM" id="Phobius"/>
    </source>
</evidence>